<dbReference type="EMBL" id="PUEJ01000008">
    <property type="protein sequence ID" value="PRH85485.1"/>
    <property type="molecule type" value="Genomic_DNA"/>
</dbReference>
<dbReference type="OrthoDB" id="8449279at2"/>
<reference evidence="1 2" key="1">
    <citation type="submission" date="2018-02" db="EMBL/GenBank/DDBJ databases">
        <title>Whole genome sequencing of endophytic bacterium.</title>
        <authorList>
            <person name="Eedara R."/>
            <person name="Podile A.R."/>
        </authorList>
    </citation>
    <scope>NUCLEOTIDE SEQUENCE [LARGE SCALE GENOMIC DNA]</scope>
    <source>
        <strain evidence="1 2">RP1T</strain>
    </source>
</reference>
<name>A0A2S9Q812_9HYPH</name>
<accession>A0A2S9Q812</accession>
<protein>
    <submittedName>
        <fullName evidence="1">Uncharacterized protein</fullName>
    </submittedName>
</protein>
<evidence type="ECO:0000313" key="1">
    <source>
        <dbReference type="EMBL" id="PRH85485.1"/>
    </source>
</evidence>
<gene>
    <name evidence="1" type="ORF">C5L14_21085</name>
</gene>
<organism evidence="1 2">
    <name type="scientific">Labrys okinawensis</name>
    <dbReference type="NCBI Taxonomy" id="346911"/>
    <lineage>
        <taxon>Bacteria</taxon>
        <taxon>Pseudomonadati</taxon>
        <taxon>Pseudomonadota</taxon>
        <taxon>Alphaproteobacteria</taxon>
        <taxon>Hyphomicrobiales</taxon>
        <taxon>Xanthobacteraceae</taxon>
        <taxon>Labrys</taxon>
    </lineage>
</organism>
<dbReference type="AlphaFoldDB" id="A0A2S9Q812"/>
<keyword evidence="2" id="KW-1185">Reference proteome</keyword>
<proteinExistence type="predicted"/>
<dbReference type="Proteomes" id="UP000237682">
    <property type="component" value="Unassembled WGS sequence"/>
</dbReference>
<comment type="caution">
    <text evidence="1">The sequence shown here is derived from an EMBL/GenBank/DDBJ whole genome shotgun (WGS) entry which is preliminary data.</text>
</comment>
<sequence length="99" mass="11037">MARYLVKAKAYVDGRIIEAGEEVELVGKVREEDEHLELVPDKANEREARKEAEDVDAAIRAEAVKAKLVDDAGSAIDEATPIEIVTRRLAEYKQANAFR</sequence>
<dbReference type="RefSeq" id="WP_105864045.1">
    <property type="nucleotide sequence ID" value="NZ_PUEJ01000008.1"/>
</dbReference>
<evidence type="ECO:0000313" key="2">
    <source>
        <dbReference type="Proteomes" id="UP000237682"/>
    </source>
</evidence>